<dbReference type="RefSeq" id="WP_101334142.1">
    <property type="nucleotide sequence ID" value="NZ_PJNI01000005.1"/>
</dbReference>
<evidence type="ECO:0000313" key="2">
    <source>
        <dbReference type="EMBL" id="PKR81182.1"/>
    </source>
</evidence>
<accession>A0A2I0R3P0</accession>
<dbReference type="AlphaFoldDB" id="A0A2I0R3P0"/>
<dbReference type="EMBL" id="PJNI01000005">
    <property type="protein sequence ID" value="PKR81182.1"/>
    <property type="molecule type" value="Genomic_DNA"/>
</dbReference>
<reference evidence="2 3" key="1">
    <citation type="submission" date="2017-12" db="EMBL/GenBank/DDBJ databases">
        <title>The draft genome sequence of Brumimicrobium saltpan LHR20.</title>
        <authorList>
            <person name="Do Z.-J."/>
            <person name="Luo H.-R."/>
        </authorList>
    </citation>
    <scope>NUCLEOTIDE SEQUENCE [LARGE SCALE GENOMIC DNA]</scope>
    <source>
        <strain evidence="2 3">LHR20</strain>
    </source>
</reference>
<keyword evidence="3" id="KW-1185">Reference proteome</keyword>
<name>A0A2I0R3P0_9FLAO</name>
<dbReference type="OrthoDB" id="9815657at2"/>
<evidence type="ECO:0000256" key="1">
    <source>
        <dbReference type="SAM" id="MobiDB-lite"/>
    </source>
</evidence>
<dbReference type="SUPFAM" id="SSF82171">
    <property type="entry name" value="DPP6 N-terminal domain-like"/>
    <property type="match status" value="1"/>
</dbReference>
<comment type="caution">
    <text evidence="2">The sequence shown here is derived from an EMBL/GenBank/DDBJ whole genome shotgun (WGS) entry which is preliminary data.</text>
</comment>
<dbReference type="Gene3D" id="2.120.10.30">
    <property type="entry name" value="TolB, C-terminal domain"/>
    <property type="match status" value="1"/>
</dbReference>
<protein>
    <submittedName>
        <fullName evidence="2">Uncharacterized protein</fullName>
    </submittedName>
</protein>
<sequence length="290" mass="33006">MKKGLLISVIVIGVAALGYTLLNQEKDNNLSDVKSSNQVTPKNTNQNSEKSQGSLEATGDQQQSFPYAILFYLKDQLHQINFESDGFSQPNPVSNPQSAQTIENDKYFTTSVMPKDILNALPISDGMIFYTGLQSNTDPSLWFYIERADEKQEYNVWMYHSDTKKSTLLFNRDTSPNSDFAFKPFAISKDNKTVYLEGLIFDSYDIHKAVYAYNVETKKSTEIPLHAYYSITPVLSPNDRYLTYSAASEPVNVHTTPNQLFIYDLKQKEETRIFSDEKTFIGLEGWIKAQ</sequence>
<feature type="region of interest" description="Disordered" evidence="1">
    <location>
        <begin position="31"/>
        <end position="58"/>
    </location>
</feature>
<dbReference type="InterPro" id="IPR011042">
    <property type="entry name" value="6-blade_b-propeller_TolB-like"/>
</dbReference>
<gene>
    <name evidence="2" type="ORF">CW751_06245</name>
</gene>
<dbReference type="Proteomes" id="UP000236654">
    <property type="component" value="Unassembled WGS sequence"/>
</dbReference>
<organism evidence="2 3">
    <name type="scientific">Brumimicrobium salinarum</name>
    <dbReference type="NCBI Taxonomy" id="2058658"/>
    <lineage>
        <taxon>Bacteria</taxon>
        <taxon>Pseudomonadati</taxon>
        <taxon>Bacteroidota</taxon>
        <taxon>Flavobacteriia</taxon>
        <taxon>Flavobacteriales</taxon>
        <taxon>Crocinitomicaceae</taxon>
        <taxon>Brumimicrobium</taxon>
    </lineage>
</organism>
<evidence type="ECO:0000313" key="3">
    <source>
        <dbReference type="Proteomes" id="UP000236654"/>
    </source>
</evidence>
<proteinExistence type="predicted"/>